<feature type="compositionally biased region" description="Polar residues" evidence="1">
    <location>
        <begin position="1"/>
        <end position="12"/>
    </location>
</feature>
<dbReference type="AlphaFoldDB" id="A0A0D6JB19"/>
<reference evidence="3" key="1">
    <citation type="submission" date="2015-02" db="EMBL/GenBank/DDBJ databases">
        <authorList>
            <person name="Chooi Y.-H."/>
        </authorList>
    </citation>
    <scope>NUCLEOTIDE SEQUENCE [LARGE SCALE GENOMIC DNA]</scope>
    <source>
        <strain evidence="3">strain Y</strain>
    </source>
</reference>
<feature type="compositionally biased region" description="Low complexity" evidence="1">
    <location>
        <begin position="16"/>
        <end position="33"/>
    </location>
</feature>
<name>A0A0D6JB19_9HYPH</name>
<dbReference type="KEGG" id="fiy:BN1229_v1_0622"/>
<gene>
    <name evidence="2" type="ORF">YBN1229_v1_0622</name>
</gene>
<accession>A0A0D6JB19</accession>
<proteinExistence type="predicted"/>
<protein>
    <submittedName>
        <fullName evidence="2">Uncharacterized protein</fullName>
    </submittedName>
</protein>
<dbReference type="EMBL" id="LN829119">
    <property type="protein sequence ID" value="CPR16044.1"/>
    <property type="molecule type" value="Genomic_DNA"/>
</dbReference>
<evidence type="ECO:0000313" key="3">
    <source>
        <dbReference type="Proteomes" id="UP000033187"/>
    </source>
</evidence>
<feature type="region of interest" description="Disordered" evidence="1">
    <location>
        <begin position="1"/>
        <end position="43"/>
    </location>
</feature>
<organism evidence="2 3">
    <name type="scientific">Candidatus Filomicrobium marinum</name>
    <dbReference type="NCBI Taxonomy" id="1608628"/>
    <lineage>
        <taxon>Bacteria</taxon>
        <taxon>Pseudomonadati</taxon>
        <taxon>Pseudomonadota</taxon>
        <taxon>Alphaproteobacteria</taxon>
        <taxon>Hyphomicrobiales</taxon>
        <taxon>Hyphomicrobiaceae</taxon>
        <taxon>Filomicrobium</taxon>
    </lineage>
</organism>
<dbReference type="KEGG" id="fil:BN1229_v1_0619"/>
<evidence type="ECO:0000313" key="2">
    <source>
        <dbReference type="EMBL" id="CPR16044.1"/>
    </source>
</evidence>
<sequence length="151" mass="16176">MSIKSATASTTGAKYPVQPSSRSSGKSQSQASPTASPLPTEGTTMPSCICQNCGAPFHWIWEDAFDKFGFGDGDGQVETATVVDVLEQAGYVVKHDFWSLHNDVISSIKKDGIEQIPENTDIGYDNPRAYLPAAIVTLLDEKLPAAEGVRL</sequence>
<dbReference type="Proteomes" id="UP000033187">
    <property type="component" value="Chromosome 1"/>
</dbReference>
<evidence type="ECO:0000256" key="1">
    <source>
        <dbReference type="SAM" id="MobiDB-lite"/>
    </source>
</evidence>
<keyword evidence="3" id="KW-1185">Reference proteome</keyword>
<feature type="compositionally biased region" description="Polar residues" evidence="1">
    <location>
        <begin position="34"/>
        <end position="43"/>
    </location>
</feature>